<evidence type="ECO:0000313" key="7">
    <source>
        <dbReference type="EMBL" id="EPD31412.1"/>
    </source>
</evidence>
<feature type="transmembrane region" description="Helical" evidence="5">
    <location>
        <begin position="304"/>
        <end position="326"/>
    </location>
</feature>
<organism evidence="7 8">
    <name type="scientific">Gleimia europaea ACS-120-V-Col10b</name>
    <dbReference type="NCBI Taxonomy" id="883069"/>
    <lineage>
        <taxon>Bacteria</taxon>
        <taxon>Bacillati</taxon>
        <taxon>Actinomycetota</taxon>
        <taxon>Actinomycetes</taxon>
        <taxon>Actinomycetales</taxon>
        <taxon>Actinomycetaceae</taxon>
        <taxon>Gleimia</taxon>
    </lineage>
</organism>
<evidence type="ECO:0000259" key="6">
    <source>
        <dbReference type="PROSITE" id="PS50850"/>
    </source>
</evidence>
<dbReference type="Gene3D" id="1.20.1250.20">
    <property type="entry name" value="MFS general substrate transporter like domains"/>
    <property type="match status" value="2"/>
</dbReference>
<feature type="transmembrane region" description="Helical" evidence="5">
    <location>
        <begin position="277"/>
        <end position="298"/>
    </location>
</feature>
<comment type="caution">
    <text evidence="7">The sequence shown here is derived from an EMBL/GenBank/DDBJ whole genome shotgun (WGS) entry which is preliminary data.</text>
</comment>
<dbReference type="OrthoDB" id="9180256at2"/>
<dbReference type="InterPro" id="IPR020846">
    <property type="entry name" value="MFS_dom"/>
</dbReference>
<dbReference type="GO" id="GO:0005886">
    <property type="term" value="C:plasma membrane"/>
    <property type="evidence" value="ECO:0007669"/>
    <property type="project" value="UniProtKB-SubCell"/>
</dbReference>
<dbReference type="Proteomes" id="UP000014387">
    <property type="component" value="Unassembled WGS sequence"/>
</dbReference>
<dbReference type="PANTHER" id="PTHR23542">
    <property type="match status" value="1"/>
</dbReference>
<keyword evidence="3 5" id="KW-1133">Transmembrane helix</keyword>
<comment type="subcellular location">
    <subcellularLocation>
        <location evidence="1">Cell membrane</location>
        <topology evidence="1">Multi-pass membrane protein</topology>
    </subcellularLocation>
</comment>
<dbReference type="Pfam" id="PF07690">
    <property type="entry name" value="MFS_1"/>
    <property type="match status" value="1"/>
</dbReference>
<dbReference type="PROSITE" id="PS50850">
    <property type="entry name" value="MFS"/>
    <property type="match status" value="1"/>
</dbReference>
<evidence type="ECO:0000313" key="8">
    <source>
        <dbReference type="Proteomes" id="UP000014387"/>
    </source>
</evidence>
<dbReference type="GO" id="GO:0022857">
    <property type="term" value="F:transmembrane transporter activity"/>
    <property type="evidence" value="ECO:0007669"/>
    <property type="project" value="InterPro"/>
</dbReference>
<feature type="transmembrane region" description="Helical" evidence="5">
    <location>
        <begin position="48"/>
        <end position="67"/>
    </location>
</feature>
<evidence type="ECO:0000256" key="5">
    <source>
        <dbReference type="SAM" id="Phobius"/>
    </source>
</evidence>
<feature type="transmembrane region" description="Helical" evidence="5">
    <location>
        <begin position="21"/>
        <end position="42"/>
    </location>
</feature>
<protein>
    <recommendedName>
        <fullName evidence="6">Major facilitator superfamily (MFS) profile domain-containing protein</fullName>
    </recommendedName>
</protein>
<feature type="transmembrane region" description="Helical" evidence="5">
    <location>
        <begin position="370"/>
        <end position="391"/>
    </location>
</feature>
<keyword evidence="8" id="KW-1185">Reference proteome</keyword>
<dbReference type="RefSeq" id="WP_016444523.1">
    <property type="nucleotide sequence ID" value="NZ_KE150266.1"/>
</dbReference>
<evidence type="ECO:0000256" key="1">
    <source>
        <dbReference type="ARBA" id="ARBA00004651"/>
    </source>
</evidence>
<dbReference type="SUPFAM" id="SSF103473">
    <property type="entry name" value="MFS general substrate transporter"/>
    <property type="match status" value="1"/>
</dbReference>
<sequence length="426" mass="44657">MLSSYREILSIPGALKFSLAGLIARFPMSIVGISQILMISTLYGSYTLAGQVAATNIIAFAVCAPFVARLVDRFGQARVMMPLVSVSSTSLLGLIVAAALHAPVAYLYVFTAISGATSGSLGSMVRSRWTVAVKSPAQLHTAFSMEATLDEVVFMIGPILATVLSANVNPVAGMILALVLALSGGFWLMSQRATEPPISTSSTQMPKGSVMAQPVMIALALVYVGAGAMFGSIDISVVAFTESVGQKAMAGVLLGVFAFGSMLAGILYGARSTSIPLWKLFVGGVFLLAVGVSLTYFARSIIGLGIILFLTGFSISPTMINVTAMVQRAVPPRRLTEGLTWMSTAMNVGVSLGSALAGRVVDHSGHVGGFHTAIGFAWVMVTVSVIAIPALRATSHKKRARIPVQVRSRRMGLGGLWKRGPRKSID</sequence>
<keyword evidence="4 5" id="KW-0472">Membrane</keyword>
<evidence type="ECO:0000256" key="4">
    <source>
        <dbReference type="ARBA" id="ARBA00023136"/>
    </source>
</evidence>
<feature type="transmembrane region" description="Helical" evidence="5">
    <location>
        <begin position="250"/>
        <end position="270"/>
    </location>
</feature>
<keyword evidence="2 5" id="KW-0812">Transmembrane</keyword>
<feature type="transmembrane region" description="Helical" evidence="5">
    <location>
        <begin position="210"/>
        <end position="230"/>
    </location>
</feature>
<dbReference type="PANTHER" id="PTHR23542:SF1">
    <property type="entry name" value="MAJOR FACILITATOR SUPERFAMILY (MFS) PROFILE DOMAIN-CONTAINING PROTEIN"/>
    <property type="match status" value="1"/>
</dbReference>
<feature type="transmembrane region" description="Helical" evidence="5">
    <location>
        <begin position="338"/>
        <end position="358"/>
    </location>
</feature>
<evidence type="ECO:0000256" key="3">
    <source>
        <dbReference type="ARBA" id="ARBA00022989"/>
    </source>
</evidence>
<dbReference type="InterPro" id="IPR036259">
    <property type="entry name" value="MFS_trans_sf"/>
</dbReference>
<name>A0A9W5RFF3_9ACTO</name>
<accession>A0A9W5RFF3</accession>
<evidence type="ECO:0000256" key="2">
    <source>
        <dbReference type="ARBA" id="ARBA00022692"/>
    </source>
</evidence>
<gene>
    <name evidence="7" type="ORF">HMPREF9238_01183</name>
</gene>
<reference evidence="7 8" key="1">
    <citation type="submission" date="2013-05" db="EMBL/GenBank/DDBJ databases">
        <title>The Genome Sequence of Actinomyces europaeus ACS-120-V-COL10B.</title>
        <authorList>
            <consortium name="The Broad Institute Genomics Platform"/>
            <person name="Earl A."/>
            <person name="Ward D."/>
            <person name="Feldgarden M."/>
            <person name="Gevers D."/>
            <person name="Saerens B."/>
            <person name="Vaneechoutte M."/>
            <person name="Walker B."/>
            <person name="Young S."/>
            <person name="Zeng Q."/>
            <person name="Gargeya S."/>
            <person name="Fitzgerald M."/>
            <person name="Haas B."/>
            <person name="Abouelleil A."/>
            <person name="Allen A.W."/>
            <person name="Alvarado L."/>
            <person name="Arachchi H.M."/>
            <person name="Berlin A.M."/>
            <person name="Chapman S.B."/>
            <person name="Gainer-Dewar J."/>
            <person name="Goldberg J."/>
            <person name="Griggs A."/>
            <person name="Gujja S."/>
            <person name="Hansen M."/>
            <person name="Howarth C."/>
            <person name="Imamovic A."/>
            <person name="Ireland A."/>
            <person name="Larimer J."/>
            <person name="McCowan C."/>
            <person name="Murphy C."/>
            <person name="Pearson M."/>
            <person name="Poon T.W."/>
            <person name="Priest M."/>
            <person name="Roberts A."/>
            <person name="Saif S."/>
            <person name="Shea T."/>
            <person name="Sisk P."/>
            <person name="Sykes S."/>
            <person name="Wortman J."/>
            <person name="Nusbaum C."/>
            <person name="Birren B."/>
        </authorList>
    </citation>
    <scope>NUCLEOTIDE SEQUENCE [LARGE SCALE GENOMIC DNA]</scope>
    <source>
        <strain evidence="7 8">ACS-120-V-Col10b</strain>
    </source>
</reference>
<dbReference type="AlphaFoldDB" id="A0A9W5RFF3"/>
<proteinExistence type="predicted"/>
<dbReference type="InterPro" id="IPR011701">
    <property type="entry name" value="MFS"/>
</dbReference>
<dbReference type="EMBL" id="AGWN01000001">
    <property type="protein sequence ID" value="EPD31412.1"/>
    <property type="molecule type" value="Genomic_DNA"/>
</dbReference>
<feature type="domain" description="Major facilitator superfamily (MFS) profile" evidence="6">
    <location>
        <begin position="215"/>
        <end position="426"/>
    </location>
</feature>
<feature type="transmembrane region" description="Helical" evidence="5">
    <location>
        <begin position="171"/>
        <end position="189"/>
    </location>
</feature>